<evidence type="ECO:0000313" key="1">
    <source>
        <dbReference type="EMBL" id="AEO56842.1"/>
    </source>
</evidence>
<dbReference type="KEGG" id="mtm:MYCTH_2302231"/>
<gene>
    <name evidence="1" type="ORF">MYCTH_2302231</name>
</gene>
<dbReference type="GeneID" id="11510892"/>
<accession>G2QBA3</accession>
<dbReference type="HOGENOM" id="CLU_1273040_0_0_1"/>
<sequence>MAWKHSALYGPGELSIPASPQSSLAGYQFYCWARCQEAKRVRTRCKYSSRASRVRSFSSATTASLATSGEMRMLLFFDAGDKLGMMHRNSANDSTWVLDERPSRERHPTFPGQQIAATSFPIHYEDGTTPPGWAILAVQLEKYGSLTATYWDPRTQEWTFGSPVELVGGPEPPPAFTAIGINLDLRFYGIADGAILEYRVDKASFTSFYFTSTPVMP</sequence>
<dbReference type="RefSeq" id="XP_003662087.1">
    <property type="nucleotide sequence ID" value="XM_003662039.1"/>
</dbReference>
<keyword evidence="2" id="KW-1185">Reference proteome</keyword>
<name>G2QBA3_THET4</name>
<dbReference type="EMBL" id="CP003003">
    <property type="protein sequence ID" value="AEO56842.1"/>
    <property type="molecule type" value="Genomic_DNA"/>
</dbReference>
<dbReference type="VEuPathDB" id="FungiDB:MYCTH_2302231"/>
<evidence type="ECO:0008006" key="3">
    <source>
        <dbReference type="Google" id="ProtNLM"/>
    </source>
</evidence>
<organism evidence="1 2">
    <name type="scientific">Thermothelomyces thermophilus (strain ATCC 42464 / BCRC 31852 / DSM 1799)</name>
    <name type="common">Sporotrichum thermophile</name>
    <dbReference type="NCBI Taxonomy" id="573729"/>
    <lineage>
        <taxon>Eukaryota</taxon>
        <taxon>Fungi</taxon>
        <taxon>Dikarya</taxon>
        <taxon>Ascomycota</taxon>
        <taxon>Pezizomycotina</taxon>
        <taxon>Sordariomycetes</taxon>
        <taxon>Sordariomycetidae</taxon>
        <taxon>Sordariales</taxon>
        <taxon>Chaetomiaceae</taxon>
        <taxon>Thermothelomyces</taxon>
    </lineage>
</organism>
<proteinExistence type="predicted"/>
<reference evidence="1 2" key="1">
    <citation type="journal article" date="2011" name="Nat. Biotechnol.">
        <title>Comparative genomic analysis of the thermophilic biomass-degrading fungi Myceliophthora thermophila and Thielavia terrestris.</title>
        <authorList>
            <person name="Berka R.M."/>
            <person name="Grigoriev I.V."/>
            <person name="Otillar R."/>
            <person name="Salamov A."/>
            <person name="Grimwood J."/>
            <person name="Reid I."/>
            <person name="Ishmael N."/>
            <person name="John T."/>
            <person name="Darmond C."/>
            <person name="Moisan M.-C."/>
            <person name="Henrissat B."/>
            <person name="Coutinho P.M."/>
            <person name="Lombard V."/>
            <person name="Natvig D.O."/>
            <person name="Lindquist E."/>
            <person name="Schmutz J."/>
            <person name="Lucas S."/>
            <person name="Harris P."/>
            <person name="Powlowski J."/>
            <person name="Bellemare A."/>
            <person name="Taylor D."/>
            <person name="Butler G."/>
            <person name="de Vries R.P."/>
            <person name="Allijn I.E."/>
            <person name="van den Brink J."/>
            <person name="Ushinsky S."/>
            <person name="Storms R."/>
            <person name="Powell A.J."/>
            <person name="Paulsen I.T."/>
            <person name="Elbourne L.D.H."/>
            <person name="Baker S.E."/>
            <person name="Magnuson J."/>
            <person name="LaBoissiere S."/>
            <person name="Clutterbuck A.J."/>
            <person name="Martinez D."/>
            <person name="Wogulis M."/>
            <person name="de Leon A.L."/>
            <person name="Rey M.W."/>
            <person name="Tsang A."/>
        </authorList>
    </citation>
    <scope>NUCLEOTIDE SEQUENCE [LARGE SCALE GENOMIC DNA]</scope>
    <source>
        <strain evidence="2">ATCC 42464 / BCRC 31852 / DSM 1799</strain>
    </source>
</reference>
<dbReference type="Proteomes" id="UP000007322">
    <property type="component" value="Chromosome 2"/>
</dbReference>
<evidence type="ECO:0000313" key="2">
    <source>
        <dbReference type="Proteomes" id="UP000007322"/>
    </source>
</evidence>
<dbReference type="OrthoDB" id="5201130at2759"/>
<protein>
    <recommendedName>
        <fullName evidence="3">Fucose-specific lectin</fullName>
    </recommendedName>
</protein>
<dbReference type="InParanoid" id="G2QBA3"/>
<dbReference type="AlphaFoldDB" id="G2QBA3"/>